<dbReference type="OrthoDB" id="6477159at2"/>
<dbReference type="Proteomes" id="UP000225833">
    <property type="component" value="Unassembled WGS sequence"/>
</dbReference>
<protein>
    <submittedName>
        <fullName evidence="1">Uncharacterized protein</fullName>
    </submittedName>
</protein>
<comment type="caution">
    <text evidence="1">The sequence shown here is derived from an EMBL/GenBank/DDBJ whole genome shotgun (WGS) entry which is preliminary data.</text>
</comment>
<name>A0A2D0IPK3_XENBU</name>
<sequence>MAKRRSKTRRGFDGVTIPQLFRLKENSITEYANSKKFIAPYSIGDEVLIPLNRAMRRHAKKKGIKLEEVNND</sequence>
<reference evidence="1 2" key="1">
    <citation type="journal article" date="2017" name="Nat. Microbiol.">
        <title>Natural product diversity associated with the nematode symbionts Photorhabdus and Xenorhabdus.</title>
        <authorList>
            <person name="Tobias N.J."/>
            <person name="Wolff H."/>
            <person name="Djahanschiri B."/>
            <person name="Grundmann F."/>
            <person name="Kronenwerth M."/>
            <person name="Shi Y.M."/>
            <person name="Simonyi S."/>
            <person name="Grun P."/>
            <person name="Shapiro-Ilan D."/>
            <person name="Pidot S.J."/>
            <person name="Stinear T.P."/>
            <person name="Ebersberger I."/>
            <person name="Bode H.B."/>
        </authorList>
    </citation>
    <scope>NUCLEOTIDE SEQUENCE [LARGE SCALE GENOMIC DNA]</scope>
    <source>
        <strain evidence="1 2">DSM 16342</strain>
    </source>
</reference>
<dbReference type="AlphaFoldDB" id="A0A2D0IPK3"/>
<dbReference type="EMBL" id="NIBS01000033">
    <property type="protein sequence ID" value="PHM23734.1"/>
    <property type="molecule type" value="Genomic_DNA"/>
</dbReference>
<accession>A0A2D0IPK3</accession>
<organism evidence="1 2">
    <name type="scientific">Xenorhabdus budapestensis</name>
    <dbReference type="NCBI Taxonomy" id="290110"/>
    <lineage>
        <taxon>Bacteria</taxon>
        <taxon>Pseudomonadati</taxon>
        <taxon>Pseudomonadota</taxon>
        <taxon>Gammaproteobacteria</taxon>
        <taxon>Enterobacterales</taxon>
        <taxon>Morganellaceae</taxon>
        <taxon>Xenorhabdus</taxon>
    </lineage>
</organism>
<dbReference type="RefSeq" id="WP_099137285.1">
    <property type="nucleotide sequence ID" value="NZ_CAWNNJ010000101.1"/>
</dbReference>
<evidence type="ECO:0000313" key="2">
    <source>
        <dbReference type="Proteomes" id="UP000225833"/>
    </source>
</evidence>
<gene>
    <name evidence="1" type="ORF">Xbud_03505</name>
</gene>
<evidence type="ECO:0000313" key="1">
    <source>
        <dbReference type="EMBL" id="PHM23734.1"/>
    </source>
</evidence>
<proteinExistence type="predicted"/>